<organism evidence="2 3">
    <name type="scientific">Ananas comosus</name>
    <name type="common">Pineapple</name>
    <name type="synonym">Ananas ananas</name>
    <dbReference type="NCBI Taxonomy" id="4615"/>
    <lineage>
        <taxon>Eukaryota</taxon>
        <taxon>Viridiplantae</taxon>
        <taxon>Streptophyta</taxon>
        <taxon>Embryophyta</taxon>
        <taxon>Tracheophyta</taxon>
        <taxon>Spermatophyta</taxon>
        <taxon>Magnoliopsida</taxon>
        <taxon>Liliopsida</taxon>
        <taxon>Poales</taxon>
        <taxon>Bromeliaceae</taxon>
        <taxon>Bromelioideae</taxon>
        <taxon>Ananas</taxon>
    </lineage>
</organism>
<evidence type="ECO:0000313" key="2">
    <source>
        <dbReference type="Proteomes" id="UP000515123"/>
    </source>
</evidence>
<protein>
    <submittedName>
        <fullName evidence="3">Uncharacterized protein LOC109708380</fullName>
    </submittedName>
</protein>
<feature type="compositionally biased region" description="Low complexity" evidence="1">
    <location>
        <begin position="22"/>
        <end position="33"/>
    </location>
</feature>
<feature type="region of interest" description="Disordered" evidence="1">
    <location>
        <begin position="1"/>
        <end position="86"/>
    </location>
</feature>
<reference evidence="3" key="2">
    <citation type="submission" date="2025-08" db="UniProtKB">
        <authorList>
            <consortium name="RefSeq"/>
        </authorList>
    </citation>
    <scope>IDENTIFICATION</scope>
    <source>
        <tissue evidence="3">Leaf</tissue>
    </source>
</reference>
<dbReference type="AlphaFoldDB" id="A0A6P5EQ89"/>
<proteinExistence type="predicted"/>
<accession>A0A6P5EQ89</accession>
<dbReference type="RefSeq" id="XP_020085679.1">
    <property type="nucleotide sequence ID" value="XM_020230090.1"/>
</dbReference>
<gene>
    <name evidence="3" type="primary">LOC109708380</name>
</gene>
<dbReference type="PANTHER" id="PTHR35318:SF2">
    <property type="entry name" value="OS08G0138900 PROTEIN"/>
    <property type="match status" value="1"/>
</dbReference>
<evidence type="ECO:0000313" key="3">
    <source>
        <dbReference type="RefSeq" id="XP_020085679.1"/>
    </source>
</evidence>
<dbReference type="PANTHER" id="PTHR35318">
    <property type="entry name" value="BNAA10G08410D PROTEIN"/>
    <property type="match status" value="1"/>
</dbReference>
<sequence length="131" mass="14378">MRLLEFVPCGRIPTRSEEEAAAARSEAGRSASPPEKRRRRRSNSAAATWKPTLGAISENSAEEEEEEEVERRRGRGGGLANRPGGSFLARIPMISGTLEWPQWYQHLLQLLSCSSVCGEQIKKGGGSVWGL</sequence>
<dbReference type="Proteomes" id="UP000515123">
    <property type="component" value="Linkage group 4"/>
</dbReference>
<dbReference type="GeneID" id="109708380"/>
<name>A0A6P5EQ89_ANACO</name>
<reference evidence="2" key="1">
    <citation type="journal article" date="2015" name="Nat. Genet.">
        <title>The pineapple genome and the evolution of CAM photosynthesis.</title>
        <authorList>
            <person name="Ming R."/>
            <person name="VanBuren R."/>
            <person name="Wai C.M."/>
            <person name="Tang H."/>
            <person name="Schatz M.C."/>
            <person name="Bowers J.E."/>
            <person name="Lyons E."/>
            <person name="Wang M.L."/>
            <person name="Chen J."/>
            <person name="Biggers E."/>
            <person name="Zhang J."/>
            <person name="Huang L."/>
            <person name="Zhang L."/>
            <person name="Miao W."/>
            <person name="Zhang J."/>
            <person name="Ye Z."/>
            <person name="Miao C."/>
            <person name="Lin Z."/>
            <person name="Wang H."/>
            <person name="Zhou H."/>
            <person name="Yim W.C."/>
            <person name="Priest H.D."/>
            <person name="Zheng C."/>
            <person name="Woodhouse M."/>
            <person name="Edger P.P."/>
            <person name="Guyot R."/>
            <person name="Guo H.B."/>
            <person name="Guo H."/>
            <person name="Zheng G."/>
            <person name="Singh R."/>
            <person name="Sharma A."/>
            <person name="Min X."/>
            <person name="Zheng Y."/>
            <person name="Lee H."/>
            <person name="Gurtowski J."/>
            <person name="Sedlazeck F.J."/>
            <person name="Harkess A."/>
            <person name="McKain M.R."/>
            <person name="Liao Z."/>
            <person name="Fang J."/>
            <person name="Liu J."/>
            <person name="Zhang X."/>
            <person name="Zhang Q."/>
            <person name="Hu W."/>
            <person name="Qin Y."/>
            <person name="Wang K."/>
            <person name="Chen L.Y."/>
            <person name="Shirley N."/>
            <person name="Lin Y.R."/>
            <person name="Liu L.Y."/>
            <person name="Hernandez A.G."/>
            <person name="Wright C.L."/>
            <person name="Bulone V."/>
            <person name="Tuskan G.A."/>
            <person name="Heath K."/>
            <person name="Zee F."/>
            <person name="Moore P.H."/>
            <person name="Sunkar R."/>
            <person name="Leebens-Mack J.H."/>
            <person name="Mockler T."/>
            <person name="Bennetzen J.L."/>
            <person name="Freeling M."/>
            <person name="Sankoff D."/>
            <person name="Paterson A.H."/>
            <person name="Zhu X."/>
            <person name="Yang X."/>
            <person name="Smith J.A."/>
            <person name="Cushman J.C."/>
            <person name="Paull R.E."/>
            <person name="Yu Q."/>
        </authorList>
    </citation>
    <scope>NUCLEOTIDE SEQUENCE [LARGE SCALE GENOMIC DNA]</scope>
    <source>
        <strain evidence="2">cv. F153</strain>
    </source>
</reference>
<keyword evidence="2" id="KW-1185">Reference proteome</keyword>
<evidence type="ECO:0000256" key="1">
    <source>
        <dbReference type="SAM" id="MobiDB-lite"/>
    </source>
</evidence>